<dbReference type="InterPro" id="IPR019734">
    <property type="entry name" value="TPR_rpt"/>
</dbReference>
<dbReference type="Pfam" id="PF13432">
    <property type="entry name" value="TPR_16"/>
    <property type="match status" value="4"/>
</dbReference>
<evidence type="ECO:0000256" key="3">
    <source>
        <dbReference type="PROSITE-ProRule" id="PRU00339"/>
    </source>
</evidence>
<dbReference type="EMBL" id="CP107246">
    <property type="protein sequence ID" value="WIM04745.1"/>
    <property type="molecule type" value="Genomic_DNA"/>
</dbReference>
<evidence type="ECO:0000313" key="5">
    <source>
        <dbReference type="EMBL" id="WIM04745.1"/>
    </source>
</evidence>
<evidence type="ECO:0000256" key="4">
    <source>
        <dbReference type="SAM" id="SignalP"/>
    </source>
</evidence>
<keyword evidence="1" id="KW-0677">Repeat</keyword>
<dbReference type="InterPro" id="IPR051012">
    <property type="entry name" value="CellSynth/LPSAsmb/PSIAsmb"/>
</dbReference>
<dbReference type="AlphaFoldDB" id="A0AA49FJC1"/>
<dbReference type="KEGG" id="npv:OHM77_08535"/>
<name>A0AA49FJC1_9PROT</name>
<dbReference type="Pfam" id="PF14559">
    <property type="entry name" value="TPR_19"/>
    <property type="match status" value="1"/>
</dbReference>
<evidence type="ECO:0000256" key="2">
    <source>
        <dbReference type="ARBA" id="ARBA00022803"/>
    </source>
</evidence>
<feature type="repeat" description="TPR" evidence="3">
    <location>
        <begin position="515"/>
        <end position="548"/>
    </location>
</feature>
<protein>
    <submittedName>
        <fullName evidence="5">Tetratricopeptide repeat protein</fullName>
    </submittedName>
</protein>
<keyword evidence="4" id="KW-0732">Signal</keyword>
<dbReference type="Gene3D" id="1.25.40.10">
    <property type="entry name" value="Tetratricopeptide repeat domain"/>
    <property type="match status" value="2"/>
</dbReference>
<dbReference type="Pfam" id="PF13181">
    <property type="entry name" value="TPR_8"/>
    <property type="match status" value="1"/>
</dbReference>
<feature type="chain" id="PRO_5041231929" evidence="4">
    <location>
        <begin position="23"/>
        <end position="563"/>
    </location>
</feature>
<dbReference type="Proteomes" id="UP001234916">
    <property type="component" value="Chromosome"/>
</dbReference>
<sequence length="563" mass="62514">MNFRLFAPLFAAFWLAAHAARAAEDDASRLPRQELTPQILFQFLLAEIAGTRGEVGLAVEAYRDLARNTRDPRIARRAAEIAFYARRYDIAIESARLWIEVEPESALAQQMMTALLAAAGRIEELAAHLSRQLAAEKAGAGFGPSLMHLNRQLARLPDKRATLRLVEQLTVPYTDIAEARFARAQAAHNAGDQALAVAEIDEALSLRPDWEPAALMRAQLAAKVVDALDFLGRFVSANPKASEARLAYARLLVGERRYADARREFGELLAAAPDNVDTIYAVAVLSLQLNDLKAAEAHLMRLIELNSPEINGARIYLGQIAEEGKRWDEALKWYEEVAPGAQYLPARLRIAHVLVRQGKLDEARRHLRETAAADPRERTQLLIGEAQLLREAGRHADVFAVLDGGLAAQPDQPELLYETALAAERVGRIEQMERNLRRLIELKPDHAHAYNALGYSLVDRNVRLDEAQALIEKAVQLSPQDPYILDSKGWLLFRRGDTAGALEILRRALALRADPEIAAHLGEVLWAAGQRDEARKTWEDALKANPANAANETLLGTIRKFHP</sequence>
<dbReference type="SMART" id="SM00028">
    <property type="entry name" value="TPR"/>
    <property type="match status" value="8"/>
</dbReference>
<keyword evidence="2 3" id="KW-0802">TPR repeat</keyword>
<dbReference type="PANTHER" id="PTHR45586:SF16">
    <property type="entry name" value="DOMAIN PROTEIN, PUTATIVE-RELATED"/>
    <property type="match status" value="1"/>
</dbReference>
<organism evidence="5">
    <name type="scientific">Candidatus Nitricoxidivorans perseverans</name>
    <dbReference type="NCBI Taxonomy" id="2975601"/>
    <lineage>
        <taxon>Bacteria</taxon>
        <taxon>Pseudomonadati</taxon>
        <taxon>Pseudomonadota</taxon>
        <taxon>Betaproteobacteria</taxon>
        <taxon>Nitrosomonadales</taxon>
        <taxon>Sterolibacteriaceae</taxon>
        <taxon>Candidatus Nitricoxidivorans</taxon>
    </lineage>
</organism>
<proteinExistence type="predicted"/>
<dbReference type="SUPFAM" id="SSF48452">
    <property type="entry name" value="TPR-like"/>
    <property type="match status" value="3"/>
</dbReference>
<gene>
    <name evidence="5" type="ORF">OHM77_08535</name>
</gene>
<feature type="signal peptide" evidence="4">
    <location>
        <begin position="1"/>
        <end position="22"/>
    </location>
</feature>
<evidence type="ECO:0000256" key="1">
    <source>
        <dbReference type="ARBA" id="ARBA00022737"/>
    </source>
</evidence>
<dbReference type="PROSITE" id="PS50005">
    <property type="entry name" value="TPR"/>
    <property type="match status" value="1"/>
</dbReference>
<dbReference type="PANTHER" id="PTHR45586">
    <property type="entry name" value="TPR REPEAT-CONTAINING PROTEIN PA4667"/>
    <property type="match status" value="1"/>
</dbReference>
<accession>A0AA49FJC1</accession>
<dbReference type="InterPro" id="IPR011990">
    <property type="entry name" value="TPR-like_helical_dom_sf"/>
</dbReference>
<reference evidence="5" key="1">
    <citation type="journal article" date="2023" name="Nat. Microbiol.">
        <title>Enrichment and characterization of a nitric oxide-reducing microbial community in a continuous bioreactor.</title>
        <authorList>
            <person name="Garrido-Amador P."/>
            <person name="Stortenbeker N."/>
            <person name="Wessels H.J.C.T."/>
            <person name="Speth D.R."/>
            <person name="Garcia-Heredia I."/>
            <person name="Kartal B."/>
        </authorList>
    </citation>
    <scope>NUCLEOTIDE SEQUENCE</scope>
    <source>
        <strain evidence="5">MAG1</strain>
    </source>
</reference>